<accession>A0A0B0EAW6</accession>
<evidence type="ECO:0000256" key="1">
    <source>
        <dbReference type="SAM" id="Phobius"/>
    </source>
</evidence>
<organism evidence="2 3">
    <name type="scientific">Candidatus Scalindua brodae</name>
    <dbReference type="NCBI Taxonomy" id="237368"/>
    <lineage>
        <taxon>Bacteria</taxon>
        <taxon>Pseudomonadati</taxon>
        <taxon>Planctomycetota</taxon>
        <taxon>Candidatus Brocadiia</taxon>
        <taxon>Candidatus Brocadiales</taxon>
        <taxon>Candidatus Scalinduaceae</taxon>
        <taxon>Candidatus Scalindua</taxon>
    </lineage>
</organism>
<evidence type="ECO:0000313" key="3">
    <source>
        <dbReference type="Proteomes" id="UP000030652"/>
    </source>
</evidence>
<comment type="caution">
    <text evidence="2">The sequence shown here is derived from an EMBL/GenBank/DDBJ whole genome shotgun (WGS) entry which is preliminary data.</text>
</comment>
<keyword evidence="1" id="KW-1133">Transmembrane helix</keyword>
<sequence>MILWRTNWLRHKGKVLNVRRIAVITGTMAEYGLMYWIIKGIHEAPMSIEKALNLLKMNRFQELR</sequence>
<reference evidence="2 3" key="1">
    <citation type="submission" date="2014-10" db="EMBL/GenBank/DDBJ databases">
        <title>Draft genome of anammox bacterium scalindua brodae, obtained using differential coverage binning of sequence data from two enrichment reactors.</title>
        <authorList>
            <person name="Speth D.R."/>
            <person name="Russ L."/>
            <person name="Kartal B."/>
            <person name="Op den Camp H.J."/>
            <person name="Dutilh B.E."/>
            <person name="Jetten M.S."/>
        </authorList>
    </citation>
    <scope>NUCLEOTIDE SEQUENCE [LARGE SCALE GENOMIC DNA]</scope>
    <source>
        <strain evidence="2">RU1</strain>
    </source>
</reference>
<feature type="transmembrane region" description="Helical" evidence="1">
    <location>
        <begin position="21"/>
        <end position="38"/>
    </location>
</feature>
<dbReference type="AlphaFoldDB" id="A0A0B0EAW6"/>
<dbReference type="EMBL" id="JRYO01000264">
    <property type="protein sequence ID" value="KHE90412.1"/>
    <property type="molecule type" value="Genomic_DNA"/>
</dbReference>
<proteinExistence type="predicted"/>
<protein>
    <submittedName>
        <fullName evidence="2">Uncharacterized protein</fullName>
    </submittedName>
</protein>
<keyword evidence="1" id="KW-0812">Transmembrane</keyword>
<gene>
    <name evidence="2" type="ORF">SCABRO_03795</name>
</gene>
<dbReference type="Proteomes" id="UP000030652">
    <property type="component" value="Unassembled WGS sequence"/>
</dbReference>
<name>A0A0B0EAW6_9BACT</name>
<evidence type="ECO:0000313" key="2">
    <source>
        <dbReference type="EMBL" id="KHE90412.1"/>
    </source>
</evidence>
<keyword evidence="1" id="KW-0472">Membrane</keyword>